<organism evidence="2 3">
    <name type="scientific">Gigaspora margarita</name>
    <dbReference type="NCBI Taxonomy" id="4874"/>
    <lineage>
        <taxon>Eukaryota</taxon>
        <taxon>Fungi</taxon>
        <taxon>Fungi incertae sedis</taxon>
        <taxon>Mucoromycota</taxon>
        <taxon>Glomeromycotina</taxon>
        <taxon>Glomeromycetes</taxon>
        <taxon>Diversisporales</taxon>
        <taxon>Gigasporaceae</taxon>
        <taxon>Gigaspora</taxon>
    </lineage>
</organism>
<protein>
    <submittedName>
        <fullName evidence="2">19288_t:CDS:1</fullName>
    </submittedName>
</protein>
<feature type="compositionally biased region" description="Basic and acidic residues" evidence="1">
    <location>
        <begin position="121"/>
        <end position="130"/>
    </location>
</feature>
<feature type="region of interest" description="Disordered" evidence="1">
    <location>
        <begin position="203"/>
        <end position="223"/>
    </location>
</feature>
<name>A0ABN7WDX5_GIGMA</name>
<dbReference type="EMBL" id="CAJVQB010040876">
    <property type="protein sequence ID" value="CAG8828896.1"/>
    <property type="molecule type" value="Genomic_DNA"/>
</dbReference>
<gene>
    <name evidence="2" type="ORF">GMARGA_LOCUS29838</name>
</gene>
<feature type="region of interest" description="Disordered" evidence="1">
    <location>
        <begin position="1"/>
        <end position="24"/>
    </location>
</feature>
<sequence length="245" mass="28841">MERVKINMNESEHKEDSNKEKFDKEKAEFEKTNKKYMSNEVNIASQDLQISKTTPDNNNRARRKLMTGLKKMRNTKNVRVEQAKNVRESSRLKRKIIKHEERQYSKKSSTETYGTTTKRKKSEELQNNRGQVRDCTRDDIWIKLKELERTIKGLQSTANLRFLVQNKNSEADTAQYNMNEEINLFLEEQKNIFRTPLRINSSQLQNKREDTKAHNSSTLKINRIGKGKDKEIIAESSKKVLSKED</sequence>
<accession>A0ABN7WDX5</accession>
<feature type="compositionally biased region" description="Polar residues" evidence="1">
    <location>
        <begin position="106"/>
        <end position="116"/>
    </location>
</feature>
<reference evidence="2 3" key="1">
    <citation type="submission" date="2021-06" db="EMBL/GenBank/DDBJ databases">
        <authorList>
            <person name="Kallberg Y."/>
            <person name="Tangrot J."/>
            <person name="Rosling A."/>
        </authorList>
    </citation>
    <scope>NUCLEOTIDE SEQUENCE [LARGE SCALE GENOMIC DNA]</scope>
    <source>
        <strain evidence="2 3">120-4 pot B 10/14</strain>
    </source>
</reference>
<dbReference type="Proteomes" id="UP000789901">
    <property type="component" value="Unassembled WGS sequence"/>
</dbReference>
<feature type="region of interest" description="Disordered" evidence="1">
    <location>
        <begin position="100"/>
        <end position="130"/>
    </location>
</feature>
<keyword evidence="3" id="KW-1185">Reference proteome</keyword>
<proteinExistence type="predicted"/>
<evidence type="ECO:0000256" key="1">
    <source>
        <dbReference type="SAM" id="MobiDB-lite"/>
    </source>
</evidence>
<evidence type="ECO:0000313" key="3">
    <source>
        <dbReference type="Proteomes" id="UP000789901"/>
    </source>
</evidence>
<comment type="caution">
    <text evidence="2">The sequence shown here is derived from an EMBL/GenBank/DDBJ whole genome shotgun (WGS) entry which is preliminary data.</text>
</comment>
<evidence type="ECO:0000313" key="2">
    <source>
        <dbReference type="EMBL" id="CAG8828896.1"/>
    </source>
</evidence>